<dbReference type="Pfam" id="PF03211">
    <property type="entry name" value="Pectate_lyase"/>
    <property type="match status" value="2"/>
</dbReference>
<evidence type="ECO:0000256" key="6">
    <source>
        <dbReference type="ARBA" id="ARBA00022525"/>
    </source>
</evidence>
<keyword evidence="7 13" id="KW-0732">Signal</keyword>
<dbReference type="InterPro" id="IPR012334">
    <property type="entry name" value="Pectin_lyas_fold"/>
</dbReference>
<keyword evidence="14" id="KW-1185">Reference proteome</keyword>
<keyword evidence="6" id="KW-0964">Secreted</keyword>
<protein>
    <recommendedName>
        <fullName evidence="11">Probable pectate lyase F</fullName>
        <ecNumber evidence="5">4.2.2.2</ecNumber>
    </recommendedName>
</protein>
<feature type="compositionally biased region" description="Basic and acidic residues" evidence="12">
    <location>
        <begin position="208"/>
        <end position="224"/>
    </location>
</feature>
<evidence type="ECO:0000256" key="9">
    <source>
        <dbReference type="ARBA" id="ARBA00023239"/>
    </source>
</evidence>
<evidence type="ECO:0000256" key="8">
    <source>
        <dbReference type="ARBA" id="ARBA00022837"/>
    </source>
</evidence>
<evidence type="ECO:0000313" key="15">
    <source>
        <dbReference type="WBParaSite" id="jg24261"/>
    </source>
</evidence>
<comment type="cofactor">
    <cofactor evidence="2">
        <name>Ca(2+)</name>
        <dbReference type="ChEBI" id="CHEBI:29108"/>
    </cofactor>
</comment>
<keyword evidence="8" id="KW-0106">Calcium</keyword>
<organism evidence="14 15">
    <name type="scientific">Ditylenchus dipsaci</name>
    <dbReference type="NCBI Taxonomy" id="166011"/>
    <lineage>
        <taxon>Eukaryota</taxon>
        <taxon>Metazoa</taxon>
        <taxon>Ecdysozoa</taxon>
        <taxon>Nematoda</taxon>
        <taxon>Chromadorea</taxon>
        <taxon>Rhabditida</taxon>
        <taxon>Tylenchina</taxon>
        <taxon>Tylenchomorpha</taxon>
        <taxon>Sphaerularioidea</taxon>
        <taxon>Anguinidae</taxon>
        <taxon>Anguininae</taxon>
        <taxon>Ditylenchus</taxon>
    </lineage>
</organism>
<feature type="signal peptide" evidence="13">
    <location>
        <begin position="1"/>
        <end position="23"/>
    </location>
</feature>
<dbReference type="GO" id="GO:0045490">
    <property type="term" value="P:pectin catabolic process"/>
    <property type="evidence" value="ECO:0007669"/>
    <property type="project" value="TreeGrafter"/>
</dbReference>
<dbReference type="AlphaFoldDB" id="A0A915DWM2"/>
<evidence type="ECO:0000313" key="14">
    <source>
        <dbReference type="Proteomes" id="UP000887574"/>
    </source>
</evidence>
<dbReference type="Gene3D" id="2.160.20.10">
    <property type="entry name" value="Single-stranded right-handed beta-helix, Pectin lyase-like"/>
    <property type="match status" value="2"/>
</dbReference>
<reference evidence="15" key="1">
    <citation type="submission" date="2022-11" db="UniProtKB">
        <authorList>
            <consortium name="WormBaseParasite"/>
        </authorList>
    </citation>
    <scope>IDENTIFICATION</scope>
</reference>
<sequence>MLLVIALLSNALISVILLPGAFAPPATTPAPPAAGTGAPPAAATGGGGGGACKYDPFPTPTNCEVVKATIKVAAGATFDGKDKCYTADKALGDGGQGEGQKPIIEVADGGTVSNVVFGKMRQTVFIVWDLAKLLILGGLTLERTLLLSRAKALRFQFKEERTVSLNGVKTTNITADLVAINPNYGDTATIKNLTMVGGSKKPVCLKTEGNDTKAEPKKMGDGPDGKSCIYTEADVKTA</sequence>
<comment type="catalytic activity">
    <reaction evidence="1">
        <text>Eliminative cleavage of (1-&gt;4)-alpha-D-galacturonan to give oligosaccharides with 4-deoxy-alpha-D-galact-4-enuronosyl groups at their non-reducing ends.</text>
        <dbReference type="EC" id="4.2.2.2"/>
    </reaction>
</comment>
<evidence type="ECO:0000256" key="10">
    <source>
        <dbReference type="ARBA" id="ARBA00025679"/>
    </source>
</evidence>
<dbReference type="InterPro" id="IPR004898">
    <property type="entry name" value="Pectate_lyase_PlyH/PlyE-like"/>
</dbReference>
<dbReference type="EC" id="4.2.2.2" evidence="5"/>
<comment type="function">
    <text evidence="10">Pectinolytic enzyme consist of four classes of enzymes: pectin lyase, polygalacturonase, pectin methylesterase and rhamnogalacturonase. Among pectinolytic enzymes, pectin lyase is the most important in depolymerization of pectin, since it cleaves internal glycosidic bonds of highly methylated pectins. Favors pectate, the anion, over pectin, the methyl ester.</text>
</comment>
<evidence type="ECO:0000256" key="12">
    <source>
        <dbReference type="SAM" id="MobiDB-lite"/>
    </source>
</evidence>
<feature type="region of interest" description="Disordered" evidence="12">
    <location>
        <begin position="207"/>
        <end position="226"/>
    </location>
</feature>
<dbReference type="WBParaSite" id="jg24261">
    <property type="protein sequence ID" value="jg24261"/>
    <property type="gene ID" value="jg24261"/>
</dbReference>
<evidence type="ECO:0000256" key="3">
    <source>
        <dbReference type="ARBA" id="ARBA00004613"/>
    </source>
</evidence>
<evidence type="ECO:0000256" key="1">
    <source>
        <dbReference type="ARBA" id="ARBA00000695"/>
    </source>
</evidence>
<dbReference type="Proteomes" id="UP000887574">
    <property type="component" value="Unplaced"/>
</dbReference>
<evidence type="ECO:0000256" key="7">
    <source>
        <dbReference type="ARBA" id="ARBA00022729"/>
    </source>
</evidence>
<dbReference type="InterPro" id="IPR011050">
    <property type="entry name" value="Pectin_lyase_fold/virulence"/>
</dbReference>
<dbReference type="PANTHER" id="PTHR33407:SF9">
    <property type="entry name" value="PECTATE LYASE F-RELATED"/>
    <property type="match status" value="1"/>
</dbReference>
<dbReference type="SUPFAM" id="SSF51126">
    <property type="entry name" value="Pectin lyase-like"/>
    <property type="match status" value="1"/>
</dbReference>
<evidence type="ECO:0000256" key="11">
    <source>
        <dbReference type="ARBA" id="ARBA00039895"/>
    </source>
</evidence>
<proteinExistence type="inferred from homology"/>
<name>A0A915DWM2_9BILA</name>
<dbReference type="GO" id="GO:0005576">
    <property type="term" value="C:extracellular region"/>
    <property type="evidence" value="ECO:0007669"/>
    <property type="project" value="UniProtKB-SubCell"/>
</dbReference>
<dbReference type="GO" id="GO:0030570">
    <property type="term" value="F:pectate lyase activity"/>
    <property type="evidence" value="ECO:0007669"/>
    <property type="project" value="UniProtKB-EC"/>
</dbReference>
<comment type="similarity">
    <text evidence="4">Belongs to the polysaccharide lyase 3 family.</text>
</comment>
<feature type="chain" id="PRO_5037870525" description="Probable pectate lyase F" evidence="13">
    <location>
        <begin position="24"/>
        <end position="238"/>
    </location>
</feature>
<accession>A0A915DWM2</accession>
<evidence type="ECO:0000256" key="13">
    <source>
        <dbReference type="SAM" id="SignalP"/>
    </source>
</evidence>
<evidence type="ECO:0000256" key="5">
    <source>
        <dbReference type="ARBA" id="ARBA00012272"/>
    </source>
</evidence>
<comment type="subcellular location">
    <subcellularLocation>
        <location evidence="3">Secreted</location>
    </subcellularLocation>
</comment>
<keyword evidence="9" id="KW-0456">Lyase</keyword>
<evidence type="ECO:0000256" key="2">
    <source>
        <dbReference type="ARBA" id="ARBA00001913"/>
    </source>
</evidence>
<evidence type="ECO:0000256" key="4">
    <source>
        <dbReference type="ARBA" id="ARBA00006463"/>
    </source>
</evidence>
<dbReference type="PANTHER" id="PTHR33407">
    <property type="entry name" value="PECTATE LYASE F-RELATED"/>
    <property type="match status" value="1"/>
</dbReference>